<dbReference type="GO" id="GO:0004672">
    <property type="term" value="F:protein kinase activity"/>
    <property type="evidence" value="ECO:0007669"/>
    <property type="project" value="InterPro"/>
</dbReference>
<dbReference type="Gramene" id="CDO96772">
    <property type="protein sequence ID" value="CDO96772"/>
    <property type="gene ID" value="GSCOC_T00013896001"/>
</dbReference>
<dbReference type="SMART" id="SM00220">
    <property type="entry name" value="S_TKc"/>
    <property type="match status" value="1"/>
</dbReference>
<dbReference type="PhylomeDB" id="A0A068TLD0"/>
<accession>A0A068TLD0</accession>
<dbReference type="InterPro" id="IPR011009">
    <property type="entry name" value="Kinase-like_dom_sf"/>
</dbReference>
<dbReference type="GO" id="GO:0016020">
    <property type="term" value="C:membrane"/>
    <property type="evidence" value="ECO:0007669"/>
    <property type="project" value="TreeGrafter"/>
</dbReference>
<dbReference type="InterPro" id="IPR000719">
    <property type="entry name" value="Prot_kinase_dom"/>
</dbReference>
<organism evidence="2 3">
    <name type="scientific">Coffea canephora</name>
    <name type="common">Robusta coffee</name>
    <dbReference type="NCBI Taxonomy" id="49390"/>
    <lineage>
        <taxon>Eukaryota</taxon>
        <taxon>Viridiplantae</taxon>
        <taxon>Streptophyta</taxon>
        <taxon>Embryophyta</taxon>
        <taxon>Tracheophyta</taxon>
        <taxon>Spermatophyta</taxon>
        <taxon>Magnoliopsida</taxon>
        <taxon>eudicotyledons</taxon>
        <taxon>Gunneridae</taxon>
        <taxon>Pentapetalae</taxon>
        <taxon>asterids</taxon>
        <taxon>lamiids</taxon>
        <taxon>Gentianales</taxon>
        <taxon>Rubiaceae</taxon>
        <taxon>Ixoroideae</taxon>
        <taxon>Gardenieae complex</taxon>
        <taxon>Bertiereae - Coffeeae clade</taxon>
        <taxon>Coffeeae</taxon>
        <taxon>Coffea</taxon>
    </lineage>
</organism>
<dbReference type="InterPro" id="IPR051564">
    <property type="entry name" value="LRR_receptor-like_kinase"/>
</dbReference>
<dbReference type="PANTHER" id="PTHR48055:SF36">
    <property type="entry name" value="PROTEIN KINASE, PLANT-TYPE, PUTATIVE-RELATED"/>
    <property type="match status" value="1"/>
</dbReference>
<gene>
    <name evidence="2" type="ORF">GSCOC_T00013896001</name>
</gene>
<dbReference type="SUPFAM" id="SSF56112">
    <property type="entry name" value="Protein kinase-like (PK-like)"/>
    <property type="match status" value="1"/>
</dbReference>
<proteinExistence type="predicted"/>
<sequence length="178" mass="19650">MPNGSLERWLYSQNHFLDFLQRLNIMIDVATALDSLHNGYSSTIVHCDLKPGNALLDEDMTGHVGDFDISKLLSGGDGMAQTKTLATIGYIAPEYGSEGKVSISCDVSSFGILMMGTFSRKSSTDDMFSMNSTRMVQCISKIMELALTFTAESSEERIDVKDALNELKRSKFDFFQSG</sequence>
<evidence type="ECO:0000259" key="1">
    <source>
        <dbReference type="PROSITE" id="PS50011"/>
    </source>
</evidence>
<feature type="domain" description="Protein kinase" evidence="1">
    <location>
        <begin position="1"/>
        <end position="175"/>
    </location>
</feature>
<dbReference type="PROSITE" id="PS50011">
    <property type="entry name" value="PROTEIN_KINASE_DOM"/>
    <property type="match status" value="1"/>
</dbReference>
<dbReference type="PANTHER" id="PTHR48055">
    <property type="entry name" value="LEUCINE-RICH REPEAT RECEPTOR PROTEIN KINASE EMS1"/>
    <property type="match status" value="1"/>
</dbReference>
<dbReference type="InParanoid" id="A0A068TLD0"/>
<dbReference type="Pfam" id="PF00069">
    <property type="entry name" value="Pkinase"/>
    <property type="match status" value="1"/>
</dbReference>
<dbReference type="GO" id="GO:0005524">
    <property type="term" value="F:ATP binding"/>
    <property type="evidence" value="ECO:0007669"/>
    <property type="project" value="InterPro"/>
</dbReference>
<reference evidence="3" key="1">
    <citation type="journal article" date="2014" name="Science">
        <title>The coffee genome provides insight into the convergent evolution of caffeine biosynthesis.</title>
        <authorList>
            <person name="Denoeud F."/>
            <person name="Carretero-Paulet L."/>
            <person name="Dereeper A."/>
            <person name="Droc G."/>
            <person name="Guyot R."/>
            <person name="Pietrella M."/>
            <person name="Zheng C."/>
            <person name="Alberti A."/>
            <person name="Anthony F."/>
            <person name="Aprea G."/>
            <person name="Aury J.M."/>
            <person name="Bento P."/>
            <person name="Bernard M."/>
            <person name="Bocs S."/>
            <person name="Campa C."/>
            <person name="Cenci A."/>
            <person name="Combes M.C."/>
            <person name="Crouzillat D."/>
            <person name="Da Silva C."/>
            <person name="Daddiego L."/>
            <person name="De Bellis F."/>
            <person name="Dussert S."/>
            <person name="Garsmeur O."/>
            <person name="Gayraud T."/>
            <person name="Guignon V."/>
            <person name="Jahn K."/>
            <person name="Jamilloux V."/>
            <person name="Joet T."/>
            <person name="Labadie K."/>
            <person name="Lan T."/>
            <person name="Leclercq J."/>
            <person name="Lepelley M."/>
            <person name="Leroy T."/>
            <person name="Li L.T."/>
            <person name="Librado P."/>
            <person name="Lopez L."/>
            <person name="Munoz A."/>
            <person name="Noel B."/>
            <person name="Pallavicini A."/>
            <person name="Perrotta G."/>
            <person name="Poncet V."/>
            <person name="Pot D."/>
            <person name="Priyono X."/>
            <person name="Rigoreau M."/>
            <person name="Rouard M."/>
            <person name="Rozas J."/>
            <person name="Tranchant-Dubreuil C."/>
            <person name="VanBuren R."/>
            <person name="Zhang Q."/>
            <person name="Andrade A.C."/>
            <person name="Argout X."/>
            <person name="Bertrand B."/>
            <person name="de Kochko A."/>
            <person name="Graziosi G."/>
            <person name="Henry R.J."/>
            <person name="Jayarama X."/>
            <person name="Ming R."/>
            <person name="Nagai C."/>
            <person name="Rounsley S."/>
            <person name="Sankoff D."/>
            <person name="Giuliano G."/>
            <person name="Albert V.A."/>
            <person name="Wincker P."/>
            <person name="Lashermes P."/>
        </authorList>
    </citation>
    <scope>NUCLEOTIDE SEQUENCE [LARGE SCALE GENOMIC DNA]</scope>
    <source>
        <strain evidence="3">cv. DH200-94</strain>
    </source>
</reference>
<evidence type="ECO:0000313" key="3">
    <source>
        <dbReference type="Proteomes" id="UP000295252"/>
    </source>
</evidence>
<dbReference type="AlphaFoldDB" id="A0A068TLD0"/>
<dbReference type="Proteomes" id="UP000295252">
    <property type="component" value="Chromosome IV"/>
</dbReference>
<dbReference type="OMA" id="NDACELG"/>
<keyword evidence="3" id="KW-1185">Reference proteome</keyword>
<dbReference type="STRING" id="49390.A0A068TLD0"/>
<name>A0A068TLD0_COFCA</name>
<protein>
    <recommendedName>
        <fullName evidence="1">Protein kinase domain-containing protein</fullName>
    </recommendedName>
</protein>
<evidence type="ECO:0000313" key="2">
    <source>
        <dbReference type="EMBL" id="CDO96772.1"/>
    </source>
</evidence>
<dbReference type="Gene3D" id="1.10.510.10">
    <property type="entry name" value="Transferase(Phosphotransferase) domain 1"/>
    <property type="match status" value="1"/>
</dbReference>
<dbReference type="EMBL" id="HG739085">
    <property type="protein sequence ID" value="CDO96772.1"/>
    <property type="molecule type" value="Genomic_DNA"/>
</dbReference>